<dbReference type="Proteomes" id="UP000823862">
    <property type="component" value="Unassembled WGS sequence"/>
</dbReference>
<reference evidence="3" key="2">
    <citation type="submission" date="2021-04" db="EMBL/GenBank/DDBJ databases">
        <authorList>
            <person name="Gilroy R."/>
        </authorList>
    </citation>
    <scope>NUCLEOTIDE SEQUENCE</scope>
    <source>
        <strain evidence="3">ChiHjej12B11-9795</strain>
    </source>
</reference>
<evidence type="ECO:0000259" key="2">
    <source>
        <dbReference type="Pfam" id="PF16288"/>
    </source>
</evidence>
<evidence type="ECO:0000313" key="3">
    <source>
        <dbReference type="EMBL" id="HJA86430.1"/>
    </source>
</evidence>
<dbReference type="PROSITE" id="PS51257">
    <property type="entry name" value="PROKAR_LIPOPROTEIN"/>
    <property type="match status" value="1"/>
</dbReference>
<proteinExistence type="predicted"/>
<name>A0A9D2HWV5_9BACE</name>
<evidence type="ECO:0000256" key="1">
    <source>
        <dbReference type="SAM" id="SignalP"/>
    </source>
</evidence>
<sequence length="404" mass="45145">MKIKSLLTVALACLLAACGSNPKNASTGNGLTIVDVETALENLEEELKMSAEFDSVRYVPLETNDSCLIGKNPYNVITDKYILVTYEEADAIYTFDKQTGRFLARIAHRGEGPQDYSVNQICYNEHDGLLYFLREPNQLQKYDPLGGYHGRIVLQGVTRASSNFTFTDSLIINSRFAMITPDEHILDIFNYRGEQVDSLIDPAVKANYEGGQILQLMMKSVGGNTLLWADYGNGRIWADIPYSNGTLDGVIKYRRAFCDTIYALRNGQLQPSVVFHTGKYHFPPEGRTRTTGVADKLLITSTAETTSHVFFYCSRNIYGDEPENFRGVYDRQTGITRLAPSKGGWKDDLTGFMTYTGRPHEAYKVVEWLAEHPEAKNNPALAPLLNIGEEDNPVAVVTSQKSEQ</sequence>
<accession>A0A9D2HWV5</accession>
<dbReference type="InterPro" id="IPR032558">
    <property type="entry name" value="DUF4934"/>
</dbReference>
<dbReference type="EMBL" id="DWZI01000046">
    <property type="protein sequence ID" value="HJA86430.1"/>
    <property type="molecule type" value="Genomic_DNA"/>
</dbReference>
<organism evidence="3 4">
    <name type="scientific">Candidatus Bacteroides avicola</name>
    <dbReference type="NCBI Taxonomy" id="2838468"/>
    <lineage>
        <taxon>Bacteria</taxon>
        <taxon>Pseudomonadati</taxon>
        <taxon>Bacteroidota</taxon>
        <taxon>Bacteroidia</taxon>
        <taxon>Bacteroidales</taxon>
        <taxon>Bacteroidaceae</taxon>
        <taxon>Bacteroides</taxon>
    </lineage>
</organism>
<feature type="chain" id="PRO_5038505582" evidence="1">
    <location>
        <begin position="26"/>
        <end position="404"/>
    </location>
</feature>
<feature type="signal peptide" evidence="1">
    <location>
        <begin position="1"/>
        <end position="25"/>
    </location>
</feature>
<reference evidence="3" key="1">
    <citation type="journal article" date="2021" name="PeerJ">
        <title>Extensive microbial diversity within the chicken gut microbiome revealed by metagenomics and culture.</title>
        <authorList>
            <person name="Gilroy R."/>
            <person name="Ravi A."/>
            <person name="Getino M."/>
            <person name="Pursley I."/>
            <person name="Horton D.L."/>
            <person name="Alikhan N.F."/>
            <person name="Baker D."/>
            <person name="Gharbi K."/>
            <person name="Hall N."/>
            <person name="Watson M."/>
            <person name="Adriaenssens E.M."/>
            <person name="Foster-Nyarko E."/>
            <person name="Jarju S."/>
            <person name="Secka A."/>
            <person name="Antonio M."/>
            <person name="Oren A."/>
            <person name="Chaudhuri R.R."/>
            <person name="La Ragione R."/>
            <person name="Hildebrand F."/>
            <person name="Pallen M.J."/>
        </authorList>
    </citation>
    <scope>NUCLEOTIDE SEQUENCE</scope>
    <source>
        <strain evidence="3">ChiHjej12B11-9795</strain>
    </source>
</reference>
<keyword evidence="1" id="KW-0732">Signal</keyword>
<gene>
    <name evidence="3" type="ORF">H9950_09630</name>
</gene>
<comment type="caution">
    <text evidence="3">The sequence shown here is derived from an EMBL/GenBank/DDBJ whole genome shotgun (WGS) entry which is preliminary data.</text>
</comment>
<dbReference type="SUPFAM" id="SSF63825">
    <property type="entry name" value="YWTD domain"/>
    <property type="match status" value="1"/>
</dbReference>
<dbReference type="AlphaFoldDB" id="A0A9D2HWV5"/>
<evidence type="ECO:0000313" key="4">
    <source>
        <dbReference type="Proteomes" id="UP000823862"/>
    </source>
</evidence>
<protein>
    <submittedName>
        <fullName evidence="3">DUF4934 domain-containing protein</fullName>
    </submittedName>
</protein>
<feature type="domain" description="DUF4934" evidence="2">
    <location>
        <begin position="47"/>
        <end position="146"/>
    </location>
</feature>
<dbReference type="Pfam" id="PF16288">
    <property type="entry name" value="DUF4934"/>
    <property type="match status" value="1"/>
</dbReference>